<sequence length="138" mass="15980">MKQARERTETFGGRLWKVNNRRNKTTELKSPRRPCQKLHTMATPGFWWWHLLSALLARMYSQSLNILNTYIQIASSKLGGWLKGEGEAKADVSCNQRTEASVVKYSTSVQCAGERDRETNRTHAQPKKKEVMDDIKRR</sequence>
<organism evidence="2 3">
    <name type="scientific">Pisolithus tinctorius Marx 270</name>
    <dbReference type="NCBI Taxonomy" id="870435"/>
    <lineage>
        <taxon>Eukaryota</taxon>
        <taxon>Fungi</taxon>
        <taxon>Dikarya</taxon>
        <taxon>Basidiomycota</taxon>
        <taxon>Agaricomycotina</taxon>
        <taxon>Agaricomycetes</taxon>
        <taxon>Agaricomycetidae</taxon>
        <taxon>Boletales</taxon>
        <taxon>Sclerodermatineae</taxon>
        <taxon>Pisolithaceae</taxon>
        <taxon>Pisolithus</taxon>
    </lineage>
</organism>
<name>A0A0C3NPQ2_PISTI</name>
<feature type="region of interest" description="Disordered" evidence="1">
    <location>
        <begin position="112"/>
        <end position="138"/>
    </location>
</feature>
<dbReference type="AlphaFoldDB" id="A0A0C3NPQ2"/>
<keyword evidence="3" id="KW-1185">Reference proteome</keyword>
<accession>A0A0C3NPQ2</accession>
<dbReference type="InParanoid" id="A0A0C3NPQ2"/>
<dbReference type="HOGENOM" id="CLU_1856112_0_0_1"/>
<gene>
    <name evidence="2" type="ORF">M404DRAFT_647013</name>
</gene>
<evidence type="ECO:0000313" key="2">
    <source>
        <dbReference type="EMBL" id="KIO02825.1"/>
    </source>
</evidence>
<evidence type="ECO:0000256" key="1">
    <source>
        <dbReference type="SAM" id="MobiDB-lite"/>
    </source>
</evidence>
<proteinExistence type="predicted"/>
<reference evidence="3" key="2">
    <citation type="submission" date="2015-01" db="EMBL/GenBank/DDBJ databases">
        <title>Evolutionary Origins and Diversification of the Mycorrhizal Mutualists.</title>
        <authorList>
            <consortium name="DOE Joint Genome Institute"/>
            <consortium name="Mycorrhizal Genomics Consortium"/>
            <person name="Kohler A."/>
            <person name="Kuo A."/>
            <person name="Nagy L.G."/>
            <person name="Floudas D."/>
            <person name="Copeland A."/>
            <person name="Barry K.W."/>
            <person name="Cichocki N."/>
            <person name="Veneault-Fourrey C."/>
            <person name="LaButti K."/>
            <person name="Lindquist E.A."/>
            <person name="Lipzen A."/>
            <person name="Lundell T."/>
            <person name="Morin E."/>
            <person name="Murat C."/>
            <person name="Riley R."/>
            <person name="Ohm R."/>
            <person name="Sun H."/>
            <person name="Tunlid A."/>
            <person name="Henrissat B."/>
            <person name="Grigoriev I.V."/>
            <person name="Hibbett D.S."/>
            <person name="Martin F."/>
        </authorList>
    </citation>
    <scope>NUCLEOTIDE SEQUENCE [LARGE SCALE GENOMIC DNA]</scope>
    <source>
        <strain evidence="3">Marx 270</strain>
    </source>
</reference>
<protein>
    <submittedName>
        <fullName evidence="2">Uncharacterized protein</fullName>
    </submittedName>
</protein>
<dbReference type="Proteomes" id="UP000054217">
    <property type="component" value="Unassembled WGS sequence"/>
</dbReference>
<evidence type="ECO:0000313" key="3">
    <source>
        <dbReference type="Proteomes" id="UP000054217"/>
    </source>
</evidence>
<feature type="compositionally biased region" description="Basic and acidic residues" evidence="1">
    <location>
        <begin position="113"/>
        <end position="138"/>
    </location>
</feature>
<dbReference type="EMBL" id="KN831980">
    <property type="protein sequence ID" value="KIO02825.1"/>
    <property type="molecule type" value="Genomic_DNA"/>
</dbReference>
<reference evidence="2 3" key="1">
    <citation type="submission" date="2014-04" db="EMBL/GenBank/DDBJ databases">
        <authorList>
            <consortium name="DOE Joint Genome Institute"/>
            <person name="Kuo A."/>
            <person name="Kohler A."/>
            <person name="Costa M.D."/>
            <person name="Nagy L.G."/>
            <person name="Floudas D."/>
            <person name="Copeland A."/>
            <person name="Barry K.W."/>
            <person name="Cichocki N."/>
            <person name="Veneault-Fourrey C."/>
            <person name="LaButti K."/>
            <person name="Lindquist E.A."/>
            <person name="Lipzen A."/>
            <person name="Lundell T."/>
            <person name="Morin E."/>
            <person name="Murat C."/>
            <person name="Sun H."/>
            <person name="Tunlid A."/>
            <person name="Henrissat B."/>
            <person name="Grigoriev I.V."/>
            <person name="Hibbett D.S."/>
            <person name="Martin F."/>
            <person name="Nordberg H.P."/>
            <person name="Cantor M.N."/>
            <person name="Hua S.X."/>
        </authorList>
    </citation>
    <scope>NUCLEOTIDE SEQUENCE [LARGE SCALE GENOMIC DNA]</scope>
    <source>
        <strain evidence="2 3">Marx 270</strain>
    </source>
</reference>